<dbReference type="STRING" id="1826909.A5893_04880"/>
<gene>
    <name evidence="3" type="ORF">A5893_04880</name>
</gene>
<feature type="signal peptide" evidence="1">
    <location>
        <begin position="1"/>
        <end position="20"/>
    </location>
</feature>
<reference evidence="3 4" key="1">
    <citation type="submission" date="2016-04" db="EMBL/GenBank/DDBJ databases">
        <authorList>
            <person name="Evans L.H."/>
            <person name="Alamgir A."/>
            <person name="Owens N."/>
            <person name="Weber N.D."/>
            <person name="Virtaneva K."/>
            <person name="Barbian K."/>
            <person name="Babar A."/>
            <person name="Rosenke K."/>
        </authorList>
    </citation>
    <scope>NUCLEOTIDE SEQUENCE [LARGE SCALE GENOMIC DNA]</scope>
    <source>
        <strain evidence="3 4">CCM 8644</strain>
    </source>
</reference>
<evidence type="ECO:0000256" key="1">
    <source>
        <dbReference type="SAM" id="SignalP"/>
    </source>
</evidence>
<dbReference type="InterPro" id="IPR011050">
    <property type="entry name" value="Pectin_lyase_fold/virulence"/>
</dbReference>
<dbReference type="AlphaFoldDB" id="A0A179DHV1"/>
<dbReference type="EMBL" id="LWHJ01000022">
    <property type="protein sequence ID" value="OAQ40290.1"/>
    <property type="molecule type" value="Genomic_DNA"/>
</dbReference>
<evidence type="ECO:0000259" key="2">
    <source>
        <dbReference type="Pfam" id="PF12708"/>
    </source>
</evidence>
<reference evidence="3 4" key="2">
    <citation type="submission" date="2016-06" db="EMBL/GenBank/DDBJ databases">
        <title>Pedobacter psychrophilus sp. nov., isolated from Antarctic fragmentary rock.</title>
        <authorList>
            <person name="Svec P."/>
        </authorList>
    </citation>
    <scope>NUCLEOTIDE SEQUENCE [LARGE SCALE GENOMIC DNA]</scope>
    <source>
        <strain evidence="3 4">CCM 8644</strain>
    </source>
</reference>
<sequence>MTKKPFLLAALMFAILPAFSQNWRSSLYPQNWKPGMQDSAGRFLHDFSYAGYHRGEKAIPHTKKNITDVTKSPYFVDNTGKEEVTIAIQKALTDVGQNGGGVVYLPAGKYKVDVSAAKANSLKINYSNVVLRGAGIGKTFIFNDNANVRNVSIIQAKPLSGGNWLKPESEVVSITKDLLLPTQTIPVSSTKDFKVGDWIILRSDVTKEFIKEHDMDNLWATSLVGTMFYRYITAINKKDNTIQVDAPTRYFLKLRDNARIYKVKPALSEVGIENFSIANQQSVLPGLGNLEFDTKGTAAYEVHGANMIMINSAINCWIKNVSTYKPEENKDDFHLVSSGILLQSSRFVTVDSCSFQKTQYYGEGGNGYMYTLGSNDCLIKDCFAAYARHNYDFKTMKSNGNVILRCRGENSSLASDFHMHLSMSNLFDNTTLNKDFLEAKFRPWGTLPDMHGYPTTQSVYWNTVGEAYPKKSPYVIDSEQFGWGYVIGTSGPASDVKTSPTAGKIKEYEYDSSPEDFKEGIGTGDHLMPKSLYLDQLERRLKAHK</sequence>
<comment type="caution">
    <text evidence="3">The sequence shown here is derived from an EMBL/GenBank/DDBJ whole genome shotgun (WGS) entry which is preliminary data.</text>
</comment>
<name>A0A179DHV1_9SPHI</name>
<feature type="domain" description="Rhamnogalacturonase A/B/Epimerase-like pectate lyase" evidence="2">
    <location>
        <begin position="76"/>
        <end position="185"/>
    </location>
</feature>
<dbReference type="Gene3D" id="2.160.20.10">
    <property type="entry name" value="Single-stranded right-handed beta-helix, Pectin lyase-like"/>
    <property type="match status" value="2"/>
</dbReference>
<evidence type="ECO:0000313" key="4">
    <source>
        <dbReference type="Proteomes" id="UP000078459"/>
    </source>
</evidence>
<proteinExistence type="predicted"/>
<dbReference type="RefSeq" id="WP_068821531.1">
    <property type="nucleotide sequence ID" value="NZ_LWHJ01000022.1"/>
</dbReference>
<evidence type="ECO:0000313" key="3">
    <source>
        <dbReference type="EMBL" id="OAQ40290.1"/>
    </source>
</evidence>
<feature type="chain" id="PRO_5008100534" description="Rhamnogalacturonase A/B/Epimerase-like pectate lyase domain-containing protein" evidence="1">
    <location>
        <begin position="21"/>
        <end position="545"/>
    </location>
</feature>
<keyword evidence="4" id="KW-1185">Reference proteome</keyword>
<keyword evidence="1" id="KW-0732">Signal</keyword>
<dbReference type="Pfam" id="PF12708">
    <property type="entry name" value="Pect-lyase_RHGA_epim"/>
    <property type="match status" value="1"/>
</dbReference>
<dbReference type="Proteomes" id="UP000078459">
    <property type="component" value="Unassembled WGS sequence"/>
</dbReference>
<dbReference type="OrthoDB" id="188639at2"/>
<dbReference type="InterPro" id="IPR012334">
    <property type="entry name" value="Pectin_lyas_fold"/>
</dbReference>
<accession>A0A179DHV1</accession>
<protein>
    <recommendedName>
        <fullName evidence="2">Rhamnogalacturonase A/B/Epimerase-like pectate lyase domain-containing protein</fullName>
    </recommendedName>
</protein>
<dbReference type="InterPro" id="IPR024535">
    <property type="entry name" value="RHGA/B-epi-like_pectate_lyase"/>
</dbReference>
<organism evidence="3 4">
    <name type="scientific">Pedobacter psychrophilus</name>
    <dbReference type="NCBI Taxonomy" id="1826909"/>
    <lineage>
        <taxon>Bacteria</taxon>
        <taxon>Pseudomonadati</taxon>
        <taxon>Bacteroidota</taxon>
        <taxon>Sphingobacteriia</taxon>
        <taxon>Sphingobacteriales</taxon>
        <taxon>Sphingobacteriaceae</taxon>
        <taxon>Pedobacter</taxon>
    </lineage>
</organism>
<dbReference type="SUPFAM" id="SSF51126">
    <property type="entry name" value="Pectin lyase-like"/>
    <property type="match status" value="1"/>
</dbReference>